<dbReference type="GeneID" id="78087568"/>
<evidence type="ECO:0000313" key="3">
    <source>
        <dbReference type="Proteomes" id="UP000006034"/>
    </source>
</evidence>
<dbReference type="EMBL" id="ADCP02000005">
    <property type="protein sequence ID" value="EFV42811.1"/>
    <property type="molecule type" value="Genomic_DNA"/>
</dbReference>
<feature type="transmembrane region" description="Helical" evidence="1">
    <location>
        <begin position="399"/>
        <end position="422"/>
    </location>
</feature>
<keyword evidence="1" id="KW-0472">Membrane</keyword>
<dbReference type="AlphaFoldDB" id="E5YB21"/>
<dbReference type="OrthoDB" id="9801557at2"/>
<dbReference type="Pfam" id="PF03616">
    <property type="entry name" value="Glt_symporter"/>
    <property type="match status" value="1"/>
</dbReference>
<feature type="transmembrane region" description="Helical" evidence="1">
    <location>
        <begin position="308"/>
        <end position="326"/>
    </location>
</feature>
<evidence type="ECO:0000313" key="2">
    <source>
        <dbReference type="EMBL" id="EFV42811.1"/>
    </source>
</evidence>
<dbReference type="InterPro" id="IPR004445">
    <property type="entry name" value="GltS"/>
</dbReference>
<proteinExistence type="predicted"/>
<organism evidence="2 3">
    <name type="scientific">Bilophila wadsworthia (strain 3_1_6)</name>
    <dbReference type="NCBI Taxonomy" id="563192"/>
    <lineage>
        <taxon>Bacteria</taxon>
        <taxon>Pseudomonadati</taxon>
        <taxon>Thermodesulfobacteriota</taxon>
        <taxon>Desulfovibrionia</taxon>
        <taxon>Desulfovibrionales</taxon>
        <taxon>Desulfovibrionaceae</taxon>
        <taxon>Bilophila</taxon>
    </lineage>
</organism>
<dbReference type="Proteomes" id="UP000006034">
    <property type="component" value="Unassembled WGS sequence"/>
</dbReference>
<gene>
    <name evidence="2" type="ORF">HMPREF0179_03394</name>
</gene>
<feature type="transmembrane region" description="Helical" evidence="1">
    <location>
        <begin position="238"/>
        <end position="256"/>
    </location>
</feature>
<dbReference type="PANTHER" id="PTHR36178">
    <property type="entry name" value="SLR0625 PROTEIN"/>
    <property type="match status" value="1"/>
</dbReference>
<feature type="transmembrane region" description="Helical" evidence="1">
    <location>
        <begin position="105"/>
        <end position="128"/>
    </location>
</feature>
<dbReference type="PANTHER" id="PTHR36178:SF1">
    <property type="entry name" value="SODIUM_GLUTAMATE SYMPORTER"/>
    <property type="match status" value="1"/>
</dbReference>
<name>E5YB21_BILW3</name>
<dbReference type="GO" id="GO:0015813">
    <property type="term" value="P:L-glutamate transmembrane transport"/>
    <property type="evidence" value="ECO:0007669"/>
    <property type="project" value="InterPro"/>
</dbReference>
<sequence length="455" mass="50072">MKPFFDMSLLIAFGFLSLLLLLGVLLRAKIKFLQNFMVPACLTGGVIGFFILNTTGFPQVQPELYPALAYHFFTISFVCIGLRGMSKVDQSKGSATKEMVRGSIWQAQMFHMGLCSQLILATGIVYLLNALTGQHYLESIGFLAAQGFAAGPGQAISTGLVWEKFGHSGMGQLGMTFAGVGFIMAFAIGVPLVRWGVRKGLNTYPVGSVPEEVKTGLLAPENRPCGLRQVTQNSNVDSLALQLALVLGAWMLAYYAVEAVATRVPSSIGGTMWGLFFLINMVSGMLIRFAMRKLGIVHLIDGDSMTRLTGWMMEFLLLSTLIGIKFAVVKDYILPIIVLSVVLAVFTLFFILYFGRRVPGYSFERTVMMFGTCTGTIPTGLILLRMVDSELKTTVSVEAGMWNMAVFIFFYVNFIFHGYVVYGWGMPATLGLFALTFLANYIILRVFKLIGPKRF</sequence>
<feature type="transmembrane region" description="Helical" evidence="1">
    <location>
        <begin position="140"/>
        <end position="162"/>
    </location>
</feature>
<keyword evidence="1" id="KW-0812">Transmembrane</keyword>
<dbReference type="RefSeq" id="WP_005030164.1">
    <property type="nucleotide sequence ID" value="NZ_KE150241.1"/>
</dbReference>
<dbReference type="GO" id="GO:0015501">
    <property type="term" value="F:glutamate:sodium symporter activity"/>
    <property type="evidence" value="ECO:0007669"/>
    <property type="project" value="InterPro"/>
</dbReference>
<feature type="transmembrane region" description="Helical" evidence="1">
    <location>
        <begin position="174"/>
        <end position="193"/>
    </location>
</feature>
<evidence type="ECO:0000256" key="1">
    <source>
        <dbReference type="SAM" id="Phobius"/>
    </source>
</evidence>
<feature type="transmembrane region" description="Helical" evidence="1">
    <location>
        <begin position="429"/>
        <end position="447"/>
    </location>
</feature>
<dbReference type="GO" id="GO:0016020">
    <property type="term" value="C:membrane"/>
    <property type="evidence" value="ECO:0007669"/>
    <property type="project" value="InterPro"/>
</dbReference>
<feature type="transmembrane region" description="Helical" evidence="1">
    <location>
        <begin position="332"/>
        <end position="355"/>
    </location>
</feature>
<feature type="transmembrane region" description="Helical" evidence="1">
    <location>
        <begin position="67"/>
        <end position="85"/>
    </location>
</feature>
<comment type="caution">
    <text evidence="2">The sequence shown here is derived from an EMBL/GenBank/DDBJ whole genome shotgun (WGS) entry which is preliminary data.</text>
</comment>
<reference evidence="2 3" key="1">
    <citation type="submission" date="2010-10" db="EMBL/GenBank/DDBJ databases">
        <authorList>
            <consortium name="The Broad Institute Genome Sequencing Platform"/>
            <person name="Ward D."/>
            <person name="Earl A."/>
            <person name="Feldgarden M."/>
            <person name="Young S.K."/>
            <person name="Gargeya S."/>
            <person name="Zeng Q."/>
            <person name="Alvarado L."/>
            <person name="Berlin A."/>
            <person name="Bochicchio J."/>
            <person name="Chapman S.B."/>
            <person name="Chen Z."/>
            <person name="Freedman E."/>
            <person name="Gellesch M."/>
            <person name="Goldberg J."/>
            <person name="Griggs A."/>
            <person name="Gujja S."/>
            <person name="Heilman E."/>
            <person name="Heiman D."/>
            <person name="Howarth C."/>
            <person name="Mehta T."/>
            <person name="Neiman D."/>
            <person name="Pearson M."/>
            <person name="Roberts A."/>
            <person name="Saif S."/>
            <person name="Shea T."/>
            <person name="Shenoy N."/>
            <person name="Sisk P."/>
            <person name="Stolte C."/>
            <person name="Sykes S."/>
            <person name="White J."/>
            <person name="Yandava C."/>
            <person name="Allen-Vercoe E."/>
            <person name="Sibley C."/>
            <person name="Ambrose C.E."/>
            <person name="Strauss J."/>
            <person name="Daigneault M."/>
            <person name="Haas B."/>
            <person name="Nusbaum C."/>
            <person name="Birren B."/>
        </authorList>
    </citation>
    <scope>NUCLEOTIDE SEQUENCE [LARGE SCALE GENOMIC DNA]</scope>
    <source>
        <strain evidence="2 3">3_1_6</strain>
    </source>
</reference>
<keyword evidence="1" id="KW-1133">Transmembrane helix</keyword>
<feature type="transmembrane region" description="Helical" evidence="1">
    <location>
        <begin position="37"/>
        <end position="55"/>
    </location>
</feature>
<protein>
    <submittedName>
        <fullName evidence="2">Sodium/glutamate symporter</fullName>
    </submittedName>
</protein>
<dbReference type="eggNOG" id="COG0786">
    <property type="taxonomic scope" value="Bacteria"/>
</dbReference>
<dbReference type="HOGENOM" id="CLU_034503_1_0_7"/>
<accession>E5YB21</accession>
<reference evidence="2 3" key="2">
    <citation type="submission" date="2013-04" db="EMBL/GenBank/DDBJ databases">
        <title>The Genome Sequence of Bilophila wadsworthia 3_1_6.</title>
        <authorList>
            <consortium name="The Broad Institute Genomics Platform"/>
            <person name="Earl A."/>
            <person name="Ward D."/>
            <person name="Feldgarden M."/>
            <person name="Gevers D."/>
            <person name="Sibley C."/>
            <person name="Strauss J."/>
            <person name="Allen-Vercoe E."/>
            <person name="Walker B."/>
            <person name="Young S."/>
            <person name="Zeng Q."/>
            <person name="Gargeya S."/>
            <person name="Fitzgerald M."/>
            <person name="Haas B."/>
            <person name="Abouelleil A."/>
            <person name="Allen A.W."/>
            <person name="Alvarado L."/>
            <person name="Arachchi H.M."/>
            <person name="Berlin A.M."/>
            <person name="Chapman S.B."/>
            <person name="Gainer-Dewar J."/>
            <person name="Goldberg J."/>
            <person name="Griggs A."/>
            <person name="Gujja S."/>
            <person name="Hansen M."/>
            <person name="Howarth C."/>
            <person name="Imamovic A."/>
            <person name="Ireland A."/>
            <person name="Larimer J."/>
            <person name="McCowan C."/>
            <person name="Murphy C."/>
            <person name="Pearson M."/>
            <person name="Poon T.W."/>
            <person name="Priest M."/>
            <person name="Roberts A."/>
            <person name="Saif S."/>
            <person name="Shea T."/>
            <person name="Sisk P."/>
            <person name="Sykes S."/>
            <person name="Wortman J."/>
            <person name="Nusbaum C."/>
            <person name="Birren B."/>
        </authorList>
    </citation>
    <scope>NUCLEOTIDE SEQUENCE [LARGE SCALE GENOMIC DNA]</scope>
    <source>
        <strain evidence="2 3">3_1_6</strain>
    </source>
</reference>
<feature type="transmembrane region" description="Helical" evidence="1">
    <location>
        <begin position="268"/>
        <end position="287"/>
    </location>
</feature>
<feature type="transmembrane region" description="Helical" evidence="1">
    <location>
        <begin position="367"/>
        <end position="387"/>
    </location>
</feature>
<keyword evidence="3" id="KW-1185">Reference proteome</keyword>
<dbReference type="STRING" id="563192.HMPREF0179_03394"/>